<accession>A0A380NZ56</accession>
<gene>
    <name evidence="1" type="ORF">NCTC7807_03222</name>
</gene>
<evidence type="ECO:0000313" key="2">
    <source>
        <dbReference type="Proteomes" id="UP000254150"/>
    </source>
</evidence>
<sequence>MPTPPATTTPSAQRLRTLLSQYAQVRIAQFERDTPANRRALDEATRALCAATGSPDIKAALFKADDLLAATCPQGRLPAHTAGARQTSRALLA</sequence>
<evidence type="ECO:0008006" key="3">
    <source>
        <dbReference type="Google" id="ProtNLM"/>
    </source>
</evidence>
<protein>
    <recommendedName>
        <fullName evidence="3">DUF5133 domain-containing protein</fullName>
    </recommendedName>
</protein>
<dbReference type="GeneID" id="95072236"/>
<dbReference type="Pfam" id="PF17196">
    <property type="entry name" value="DUF5133"/>
    <property type="match status" value="1"/>
</dbReference>
<proteinExistence type="predicted"/>
<dbReference type="EMBL" id="UHID01000006">
    <property type="protein sequence ID" value="SUP57528.1"/>
    <property type="molecule type" value="Genomic_DNA"/>
</dbReference>
<dbReference type="InterPro" id="IPR033457">
    <property type="entry name" value="DUF5133"/>
</dbReference>
<organism evidence="1 2">
    <name type="scientific">Streptomyces griseus</name>
    <dbReference type="NCBI Taxonomy" id="1911"/>
    <lineage>
        <taxon>Bacteria</taxon>
        <taxon>Bacillati</taxon>
        <taxon>Actinomycetota</taxon>
        <taxon>Actinomycetes</taxon>
        <taxon>Kitasatosporales</taxon>
        <taxon>Streptomycetaceae</taxon>
        <taxon>Streptomyces</taxon>
    </lineage>
</organism>
<dbReference type="RefSeq" id="WP_229831564.1">
    <property type="nucleotide sequence ID" value="NZ_UHID01000006.1"/>
</dbReference>
<dbReference type="AlphaFoldDB" id="A0A380NZ56"/>
<evidence type="ECO:0000313" key="1">
    <source>
        <dbReference type="EMBL" id="SUP57528.1"/>
    </source>
</evidence>
<reference evidence="1 2" key="1">
    <citation type="submission" date="2018-06" db="EMBL/GenBank/DDBJ databases">
        <authorList>
            <consortium name="Pathogen Informatics"/>
            <person name="Doyle S."/>
        </authorList>
    </citation>
    <scope>NUCLEOTIDE SEQUENCE [LARGE SCALE GENOMIC DNA]</scope>
    <source>
        <strain evidence="1 2">NCTC7807</strain>
    </source>
</reference>
<dbReference type="Proteomes" id="UP000254150">
    <property type="component" value="Unassembled WGS sequence"/>
</dbReference>
<name>A0A380NZ56_STRGR</name>